<reference evidence="7" key="1">
    <citation type="journal article" date="2019" name="Int. J. Syst. Evol. Microbiol.">
        <title>The Global Catalogue of Microorganisms (GCM) 10K type strain sequencing project: providing services to taxonomists for standard genome sequencing and annotation.</title>
        <authorList>
            <consortium name="The Broad Institute Genomics Platform"/>
            <consortium name="The Broad Institute Genome Sequencing Center for Infectious Disease"/>
            <person name="Wu L."/>
            <person name="Ma J."/>
        </authorList>
    </citation>
    <scope>NUCLEOTIDE SEQUENCE [LARGE SCALE GENOMIC DNA]</scope>
    <source>
        <strain evidence="7">NBRC 111756</strain>
    </source>
</reference>
<comment type="caution">
    <text evidence="6">The sequence shown here is derived from an EMBL/GenBank/DDBJ whole genome shotgun (WGS) entry which is preliminary data.</text>
</comment>
<evidence type="ECO:0000256" key="1">
    <source>
        <dbReference type="ARBA" id="ARBA00003416"/>
    </source>
</evidence>
<keyword evidence="4" id="KW-0233">DNA recombination</keyword>
<dbReference type="PANTHER" id="PTHR30563">
    <property type="entry name" value="DNA RECOMBINATION PROTEIN RMUC"/>
    <property type="match status" value="1"/>
</dbReference>
<keyword evidence="3 5" id="KW-0175">Coiled coil</keyword>
<keyword evidence="7" id="KW-1185">Reference proteome</keyword>
<accession>A0ABW1ZVT2</accession>
<evidence type="ECO:0000256" key="4">
    <source>
        <dbReference type="ARBA" id="ARBA00023172"/>
    </source>
</evidence>
<name>A0ABW1ZVT2_9GAMM</name>
<dbReference type="RefSeq" id="WP_379907871.1">
    <property type="nucleotide sequence ID" value="NZ_JBHSWE010000001.1"/>
</dbReference>
<evidence type="ECO:0000256" key="5">
    <source>
        <dbReference type="SAM" id="Coils"/>
    </source>
</evidence>
<dbReference type="Pfam" id="PF02646">
    <property type="entry name" value="RmuC"/>
    <property type="match status" value="1"/>
</dbReference>
<dbReference type="Proteomes" id="UP001596422">
    <property type="component" value="Unassembled WGS sequence"/>
</dbReference>
<comment type="similarity">
    <text evidence="2">Belongs to the RmuC family.</text>
</comment>
<protein>
    <submittedName>
        <fullName evidence="6">DNA recombination protein RmuC</fullName>
    </submittedName>
</protein>
<dbReference type="PANTHER" id="PTHR30563:SF0">
    <property type="entry name" value="DNA RECOMBINATION PROTEIN RMUC"/>
    <property type="match status" value="1"/>
</dbReference>
<evidence type="ECO:0000313" key="7">
    <source>
        <dbReference type="Proteomes" id="UP001596422"/>
    </source>
</evidence>
<dbReference type="InterPro" id="IPR003798">
    <property type="entry name" value="DNA_recombination_RmuC"/>
</dbReference>
<evidence type="ECO:0000256" key="2">
    <source>
        <dbReference type="ARBA" id="ARBA00009840"/>
    </source>
</evidence>
<comment type="function">
    <text evidence="1">Involved in DNA recombination.</text>
</comment>
<organism evidence="6 7">
    <name type="scientific">Marinobacterium aestuariivivens</name>
    <dbReference type="NCBI Taxonomy" id="1698799"/>
    <lineage>
        <taxon>Bacteria</taxon>
        <taxon>Pseudomonadati</taxon>
        <taxon>Pseudomonadota</taxon>
        <taxon>Gammaproteobacteria</taxon>
        <taxon>Oceanospirillales</taxon>
        <taxon>Oceanospirillaceae</taxon>
        <taxon>Marinobacterium</taxon>
    </lineage>
</organism>
<gene>
    <name evidence="6" type="primary">rmuC</name>
    <name evidence="6" type="ORF">ACFQDL_03715</name>
</gene>
<evidence type="ECO:0000313" key="6">
    <source>
        <dbReference type="EMBL" id="MFC6669302.1"/>
    </source>
</evidence>
<feature type="coiled-coil region" evidence="5">
    <location>
        <begin position="210"/>
        <end position="237"/>
    </location>
</feature>
<evidence type="ECO:0000256" key="3">
    <source>
        <dbReference type="ARBA" id="ARBA00023054"/>
    </source>
</evidence>
<feature type="coiled-coil region" evidence="5">
    <location>
        <begin position="39"/>
        <end position="164"/>
    </location>
</feature>
<dbReference type="EMBL" id="JBHSWE010000001">
    <property type="protein sequence ID" value="MFC6669302.1"/>
    <property type="molecule type" value="Genomic_DNA"/>
</dbReference>
<sequence>MASLDPPSLAAGLLTGALLATLMTLLWSSRRRAADLEQQQALAQQLALLGQQQEQLEEQCSQGRRQQEQLQQRYEQRDREARQLELARAQLIERVHQLERLEEENADLERSLDSVQQLLSRRNEQFIELESRTEAERQAQDEKLRLLTEARDQLKTEFQNLANRIFDEKSARFSAGNRDSIGQLLTPLREQLGEFKRRVEDVYDREAKDRRALHEQIHQLKQLNQQMSQDAINLTRALKGESKTQGNWGEVVLARVLESSGLRAGHEFELQVSINDGSRRYQPDVIVRLPDNKDVIIDAKVSLTAYEQYCSSEDDGERARLLRDHLQSLRGHVRGLGDKAYERLEGCAASISCCSSSPSRGPFCWRWSRIRNWCASPMSAISFWSARPPCW</sequence>
<proteinExistence type="inferred from homology"/>